<sequence>MAQRLITLWARLRHTENDVFVARLTALGDAKQARCLHAPISPFRAAARSL</sequence>
<name>A0A1N7Q934_9RHOB</name>
<accession>A0A1N7Q934</accession>
<evidence type="ECO:0000313" key="2">
    <source>
        <dbReference type="Proteomes" id="UP000186221"/>
    </source>
</evidence>
<evidence type="ECO:0000313" key="1">
    <source>
        <dbReference type="EMBL" id="SIT19326.1"/>
    </source>
</evidence>
<keyword evidence="2" id="KW-1185">Reference proteome</keyword>
<dbReference type="EMBL" id="FTOG01000014">
    <property type="protein sequence ID" value="SIT19326.1"/>
    <property type="molecule type" value="Genomic_DNA"/>
</dbReference>
<dbReference type="AlphaFoldDB" id="A0A1N7Q934"/>
<reference evidence="2" key="1">
    <citation type="submission" date="2017-01" db="EMBL/GenBank/DDBJ databases">
        <authorList>
            <person name="Varghese N."/>
            <person name="Submissions S."/>
        </authorList>
    </citation>
    <scope>NUCLEOTIDE SEQUENCE [LARGE SCALE GENOMIC DNA]</scope>
    <source>
        <strain evidence="2">DSM 19945</strain>
    </source>
</reference>
<protein>
    <submittedName>
        <fullName evidence="1">Uncharacterized protein</fullName>
    </submittedName>
</protein>
<organism evidence="1 2">
    <name type="scientific">Rhodobacter aestuarii</name>
    <dbReference type="NCBI Taxonomy" id="453582"/>
    <lineage>
        <taxon>Bacteria</taxon>
        <taxon>Pseudomonadati</taxon>
        <taxon>Pseudomonadota</taxon>
        <taxon>Alphaproteobacteria</taxon>
        <taxon>Rhodobacterales</taxon>
        <taxon>Rhodobacter group</taxon>
        <taxon>Rhodobacter</taxon>
    </lineage>
</organism>
<proteinExistence type="predicted"/>
<dbReference type="Proteomes" id="UP000186221">
    <property type="component" value="Unassembled WGS sequence"/>
</dbReference>
<dbReference type="RefSeq" id="WP_175610474.1">
    <property type="nucleotide sequence ID" value="NZ_FTOG01000014.1"/>
</dbReference>
<gene>
    <name evidence="1" type="ORF">SAMN05421580_11439</name>
</gene>